<dbReference type="GO" id="GO:0000272">
    <property type="term" value="P:polysaccharide catabolic process"/>
    <property type="evidence" value="ECO:0007669"/>
    <property type="project" value="TreeGrafter"/>
</dbReference>
<organism evidence="1 2">
    <name type="scientific">Brachybacterium massiliense</name>
    <dbReference type="NCBI Taxonomy" id="1755098"/>
    <lineage>
        <taxon>Bacteria</taxon>
        <taxon>Bacillati</taxon>
        <taxon>Actinomycetota</taxon>
        <taxon>Actinomycetes</taxon>
        <taxon>Micrococcales</taxon>
        <taxon>Dermabacteraceae</taxon>
        <taxon>Brachybacterium</taxon>
    </lineage>
</organism>
<accession>A0A921MV44</accession>
<protein>
    <submittedName>
        <fullName evidence="1">Alpha-L-arabinofuranosidase</fullName>
    </submittedName>
</protein>
<dbReference type="AlphaFoldDB" id="A0A921MV44"/>
<dbReference type="PANTHER" id="PTHR43576">
    <property type="entry name" value="ALPHA-L-ARABINOFURANOSIDASE C-RELATED"/>
    <property type="match status" value="1"/>
</dbReference>
<name>A0A921MV44_9MICO</name>
<dbReference type="EMBL" id="DYUE01000084">
    <property type="protein sequence ID" value="HJG90707.1"/>
    <property type="molecule type" value="Genomic_DNA"/>
</dbReference>
<evidence type="ECO:0000313" key="2">
    <source>
        <dbReference type="Proteomes" id="UP000742460"/>
    </source>
</evidence>
<reference evidence="1" key="1">
    <citation type="journal article" date="2021" name="PeerJ">
        <title>Extensive microbial diversity within the chicken gut microbiome revealed by metagenomics and culture.</title>
        <authorList>
            <person name="Gilroy R."/>
            <person name="Ravi A."/>
            <person name="Getino M."/>
            <person name="Pursley I."/>
            <person name="Horton D.L."/>
            <person name="Alikhan N.F."/>
            <person name="Baker D."/>
            <person name="Gharbi K."/>
            <person name="Hall N."/>
            <person name="Watson M."/>
            <person name="Adriaenssens E.M."/>
            <person name="Foster-Nyarko E."/>
            <person name="Jarju S."/>
            <person name="Secka A."/>
            <person name="Antonio M."/>
            <person name="Oren A."/>
            <person name="Chaudhuri R.R."/>
            <person name="La Ragione R."/>
            <person name="Hildebrand F."/>
            <person name="Pallen M.J."/>
        </authorList>
    </citation>
    <scope>NUCLEOTIDE SEQUENCE</scope>
    <source>
        <strain evidence="1">ChiGjej5B5-22894</strain>
    </source>
</reference>
<reference evidence="1" key="2">
    <citation type="submission" date="2021-09" db="EMBL/GenBank/DDBJ databases">
        <authorList>
            <person name="Gilroy R."/>
        </authorList>
    </citation>
    <scope>NUCLEOTIDE SEQUENCE</scope>
    <source>
        <strain evidence="1">ChiGjej5B5-22894</strain>
    </source>
</reference>
<feature type="non-terminal residue" evidence="1">
    <location>
        <position position="70"/>
    </location>
</feature>
<dbReference type="Proteomes" id="UP000742460">
    <property type="component" value="Unassembled WGS sequence"/>
</dbReference>
<evidence type="ECO:0000313" key="1">
    <source>
        <dbReference type="EMBL" id="HJG90707.1"/>
    </source>
</evidence>
<proteinExistence type="predicted"/>
<dbReference type="InterPro" id="IPR017853">
    <property type="entry name" value="GH"/>
</dbReference>
<dbReference type="PANTHER" id="PTHR43576:SF3">
    <property type="entry name" value="ALPHA-L-ARABINOFURANOSIDASE C"/>
    <property type="match status" value="1"/>
</dbReference>
<sequence length="70" mass="7923">MSPQVTLTLDPAFRVAPVRRRTFGAFVEHLGRCVYTGIYEPDHPSADEDGFRKDVLELTRELGVSSVRYP</sequence>
<dbReference type="Gene3D" id="3.20.20.80">
    <property type="entry name" value="Glycosidases"/>
    <property type="match status" value="1"/>
</dbReference>
<gene>
    <name evidence="1" type="ORF">K8V81_03170</name>
</gene>
<dbReference type="SUPFAM" id="SSF51445">
    <property type="entry name" value="(Trans)glycosidases"/>
    <property type="match status" value="1"/>
</dbReference>
<comment type="caution">
    <text evidence="1">The sequence shown here is derived from an EMBL/GenBank/DDBJ whole genome shotgun (WGS) entry which is preliminary data.</text>
</comment>